<dbReference type="InterPro" id="IPR001739">
    <property type="entry name" value="Methyl_CpG_DNA-bd"/>
</dbReference>
<sequence length="691" mass="78576">MHLVFSSNKMSGKKKRSFSQVDASDEEDFAGFDDIHESDEFNQIHQQYSQNKKIRENSPMKSNKITKDIPKKNYNDPIYRKPFEYNWKRELVYRAIPNEKATQKERGDVYYITPTGKKLRTKQEILNNLDKSTDLTIENFTFAKDPVGGTAEQEIIRHAKIYPNSKRSSDAFIHAQAEAAQLVGKRTPKPKLPKGVSPPPDSKYSAKPSISKESQNGNDQSIDRTSIKVKQKSPSQIKHEGISKHKGLTKGIVQIKMEAYGETISSIKSNKKDKGLRITSLKSPFNFTSNFFSNVSVGYDILLHTFQYLKVQELLRCACVCRMWEQVANHLMLWKTVRMKNSMVNDWSGLSNKLNNNKTHSLDLKKMLIASDFEEMWNSFSKNIGKVTNLRSIDFCRCPAKVIEELFNTNPSIETINAVTINSNEIDLKNITKTTNLRELRLRSTDCIDIVSDITFLKELKCLTHLSLTSVTKLAVKDISVLEYLNNLETLELGECTDFPSSFASKILPNLKNLERLRLEKCQQKCSTSHILEAISQLPKLLQLELINFDVQSDFDAKLSNCTNLKRLLLIPTYVSQSATTNRLVLSAILKMSDTLQSFIWTITNELLRVTELYVEEGSKVKCDSIPILKPVPFEDTNTQIAKQNTADISQIEIVPLTTIQNILLKALPGTKIKILKLPLAATWKQSMADF</sequence>
<dbReference type="SUPFAM" id="SSF81383">
    <property type="entry name" value="F-box domain"/>
    <property type="match status" value="1"/>
</dbReference>
<dbReference type="Gene3D" id="3.30.890.10">
    <property type="entry name" value="Methyl-cpg-binding Protein 2, Chain A"/>
    <property type="match status" value="1"/>
</dbReference>
<evidence type="ECO:0000256" key="1">
    <source>
        <dbReference type="SAM" id="MobiDB-lite"/>
    </source>
</evidence>
<name>A0A336LJ41_CULSO</name>
<feature type="compositionally biased region" description="Polar residues" evidence="1">
    <location>
        <begin position="211"/>
        <end position="220"/>
    </location>
</feature>
<dbReference type="SUPFAM" id="SSF54171">
    <property type="entry name" value="DNA-binding domain"/>
    <property type="match status" value="1"/>
</dbReference>
<dbReference type="PROSITE" id="PS50181">
    <property type="entry name" value="FBOX"/>
    <property type="match status" value="1"/>
</dbReference>
<evidence type="ECO:0000259" key="2">
    <source>
        <dbReference type="PROSITE" id="PS50181"/>
    </source>
</evidence>
<dbReference type="AlphaFoldDB" id="A0A336LJ41"/>
<dbReference type="EMBL" id="UFQT01000027">
    <property type="protein sequence ID" value="SSX18102.1"/>
    <property type="molecule type" value="Genomic_DNA"/>
</dbReference>
<proteinExistence type="predicted"/>
<dbReference type="Pfam" id="PF12937">
    <property type="entry name" value="F-box-like"/>
    <property type="match status" value="1"/>
</dbReference>
<dbReference type="PANTHER" id="PTHR15739:SF5">
    <property type="entry name" value="LD23158P"/>
    <property type="match status" value="1"/>
</dbReference>
<feature type="region of interest" description="Disordered" evidence="1">
    <location>
        <begin position="1"/>
        <end position="23"/>
    </location>
</feature>
<dbReference type="InterPro" id="IPR036047">
    <property type="entry name" value="F-box-like_dom_sf"/>
</dbReference>
<feature type="domain" description="MBD" evidence="3">
    <location>
        <begin position="73"/>
        <end position="147"/>
    </location>
</feature>
<feature type="domain" description="F-box" evidence="2">
    <location>
        <begin position="291"/>
        <end position="337"/>
    </location>
</feature>
<feature type="compositionally biased region" description="Polar residues" evidence="1">
    <location>
        <begin position="1"/>
        <end position="10"/>
    </location>
</feature>
<dbReference type="SMART" id="SM00391">
    <property type="entry name" value="MBD"/>
    <property type="match status" value="1"/>
</dbReference>
<accession>A0A336LJ41</accession>
<dbReference type="InterPro" id="IPR001810">
    <property type="entry name" value="F-box_dom"/>
</dbReference>
<organism evidence="4">
    <name type="scientific">Culicoides sonorensis</name>
    <name type="common">Biting midge</name>
    <dbReference type="NCBI Taxonomy" id="179676"/>
    <lineage>
        <taxon>Eukaryota</taxon>
        <taxon>Metazoa</taxon>
        <taxon>Ecdysozoa</taxon>
        <taxon>Arthropoda</taxon>
        <taxon>Hexapoda</taxon>
        <taxon>Insecta</taxon>
        <taxon>Pterygota</taxon>
        <taxon>Neoptera</taxon>
        <taxon>Endopterygota</taxon>
        <taxon>Diptera</taxon>
        <taxon>Nematocera</taxon>
        <taxon>Chironomoidea</taxon>
        <taxon>Ceratopogonidae</taxon>
        <taxon>Ceratopogoninae</taxon>
        <taxon>Culicoides</taxon>
        <taxon>Monoculicoides</taxon>
    </lineage>
</organism>
<dbReference type="Pfam" id="PF01429">
    <property type="entry name" value="MBD"/>
    <property type="match status" value="1"/>
</dbReference>
<dbReference type="SUPFAM" id="SSF52047">
    <property type="entry name" value="RNI-like"/>
    <property type="match status" value="1"/>
</dbReference>
<dbReference type="PANTHER" id="PTHR15739">
    <property type="entry name" value="ZINC FINGER PROTEIN"/>
    <property type="match status" value="1"/>
</dbReference>
<protein>
    <submittedName>
        <fullName evidence="4">CSON007359 protein</fullName>
    </submittedName>
</protein>
<dbReference type="InterPro" id="IPR052283">
    <property type="entry name" value="GenomicStab_NeuMorph_Reg"/>
</dbReference>
<dbReference type="InterPro" id="IPR032675">
    <property type="entry name" value="LRR_dom_sf"/>
</dbReference>
<feature type="region of interest" description="Disordered" evidence="1">
    <location>
        <begin position="182"/>
        <end position="239"/>
    </location>
</feature>
<dbReference type="VEuPathDB" id="VectorBase:CSON007359"/>
<dbReference type="Gene3D" id="1.20.1280.50">
    <property type="match status" value="1"/>
</dbReference>
<evidence type="ECO:0000259" key="3">
    <source>
        <dbReference type="PROSITE" id="PS50982"/>
    </source>
</evidence>
<dbReference type="GO" id="GO:0003677">
    <property type="term" value="F:DNA binding"/>
    <property type="evidence" value="ECO:0007669"/>
    <property type="project" value="InterPro"/>
</dbReference>
<reference evidence="4" key="1">
    <citation type="submission" date="2018-07" db="EMBL/GenBank/DDBJ databases">
        <authorList>
            <person name="Quirk P.G."/>
            <person name="Krulwich T.A."/>
        </authorList>
    </citation>
    <scope>NUCLEOTIDE SEQUENCE</scope>
</reference>
<gene>
    <name evidence="4" type="primary">CSON007359</name>
</gene>
<dbReference type="CDD" id="cd00122">
    <property type="entry name" value="MBD"/>
    <property type="match status" value="1"/>
</dbReference>
<evidence type="ECO:0000313" key="4">
    <source>
        <dbReference type="EMBL" id="SSX18102.1"/>
    </source>
</evidence>
<dbReference type="InterPro" id="IPR016177">
    <property type="entry name" value="DNA-bd_dom_sf"/>
</dbReference>
<dbReference type="Gene3D" id="3.80.10.10">
    <property type="entry name" value="Ribonuclease Inhibitor"/>
    <property type="match status" value="1"/>
</dbReference>
<dbReference type="PROSITE" id="PS50982">
    <property type="entry name" value="MBD"/>
    <property type="match status" value="1"/>
</dbReference>